<keyword evidence="2" id="KW-0521">NADP</keyword>
<dbReference type="Proteomes" id="UP000659654">
    <property type="component" value="Unassembled WGS sequence"/>
</dbReference>
<keyword evidence="5" id="KW-1185">Reference proteome</keyword>
<protein>
    <submittedName>
        <fullName evidence="4">(pine wood nematode) hypothetical protein</fullName>
    </submittedName>
</protein>
<evidence type="ECO:0000256" key="3">
    <source>
        <dbReference type="ARBA" id="ARBA00023002"/>
    </source>
</evidence>
<dbReference type="SMR" id="A0A7I8WZQ8"/>
<dbReference type="SUPFAM" id="SSF51735">
    <property type="entry name" value="NAD(P)-binding Rossmann-fold domains"/>
    <property type="match status" value="1"/>
</dbReference>
<dbReference type="InterPro" id="IPR036291">
    <property type="entry name" value="NAD(P)-bd_dom_sf"/>
</dbReference>
<comment type="caution">
    <text evidence="4">The sequence shown here is derived from an EMBL/GenBank/DDBJ whole genome shotgun (WGS) entry which is preliminary data.</text>
</comment>
<reference evidence="4" key="1">
    <citation type="submission" date="2020-09" db="EMBL/GenBank/DDBJ databases">
        <authorList>
            <person name="Kikuchi T."/>
        </authorList>
    </citation>
    <scope>NUCLEOTIDE SEQUENCE</scope>
    <source>
        <strain evidence="4">Ka4C1</strain>
    </source>
</reference>
<proteinExistence type="inferred from homology"/>
<gene>
    <name evidence="4" type="ORF">BXYJ_LOCUS14130</name>
</gene>
<dbReference type="OrthoDB" id="9989144at2759"/>
<sequence>MSEIENAEEWKDRVAVVYWLRCQLGIKISGVRTRQCKEKENWPYFWYEMTSVEPNVDQGGKEKRKRRFGARTSAEEALEGIDLTGRTVLITGSTHGIGKETAKQLAHKGAHVVMANRNQELAEQVRKEIKGDNDNIQVDLLQLDLSSLESVKECAEEFLKQGWPLHILILNAGIISSPEKQTKNGFSSVFGVNHLGHFYLTSLLKEKLLESAPARVVVLSSGSHRHTGISPAAPIEEKVKALTPGPDTTVNGYRQYALSKLCNVLFGFKLHRDLFDKGVIVNVVHPGNMVQTNIASSYGLLGKFAYLCVKPFTKNMSQGASTSVYCAVHPDLNEVGGRYFESCWDDDSNLAGALANDVELQDALWEKSVQLIEQAGFTV</sequence>
<keyword evidence="3" id="KW-0560">Oxidoreductase</keyword>
<evidence type="ECO:0000313" key="5">
    <source>
        <dbReference type="Proteomes" id="UP000659654"/>
    </source>
</evidence>
<evidence type="ECO:0000256" key="2">
    <source>
        <dbReference type="ARBA" id="ARBA00022857"/>
    </source>
</evidence>
<comment type="similarity">
    <text evidence="1">Belongs to the short-chain dehydrogenases/reductases (SDR) family.</text>
</comment>
<dbReference type="Pfam" id="PF00106">
    <property type="entry name" value="adh_short"/>
    <property type="match status" value="1"/>
</dbReference>
<dbReference type="Gene3D" id="3.40.50.720">
    <property type="entry name" value="NAD(P)-binding Rossmann-like Domain"/>
    <property type="match status" value="1"/>
</dbReference>
<name>A0A7I8WZQ8_BURXY</name>
<organism evidence="4 5">
    <name type="scientific">Bursaphelenchus xylophilus</name>
    <name type="common">Pinewood nematode worm</name>
    <name type="synonym">Aphelenchoides xylophilus</name>
    <dbReference type="NCBI Taxonomy" id="6326"/>
    <lineage>
        <taxon>Eukaryota</taxon>
        <taxon>Metazoa</taxon>
        <taxon>Ecdysozoa</taxon>
        <taxon>Nematoda</taxon>
        <taxon>Chromadorea</taxon>
        <taxon>Rhabditida</taxon>
        <taxon>Tylenchina</taxon>
        <taxon>Tylenchomorpha</taxon>
        <taxon>Aphelenchoidea</taxon>
        <taxon>Aphelenchoididae</taxon>
        <taxon>Bursaphelenchus</taxon>
    </lineage>
</organism>
<dbReference type="AlphaFoldDB" id="A0A7I8WZQ8"/>
<dbReference type="PRINTS" id="PR00081">
    <property type="entry name" value="GDHRDH"/>
</dbReference>
<evidence type="ECO:0000313" key="4">
    <source>
        <dbReference type="EMBL" id="CAD5234039.1"/>
    </source>
</evidence>
<accession>A0A7I8WZQ8</accession>
<dbReference type="InterPro" id="IPR002347">
    <property type="entry name" value="SDR_fam"/>
</dbReference>
<dbReference type="PANTHER" id="PTHR24320:SF282">
    <property type="entry name" value="WW DOMAIN-CONTAINING OXIDOREDUCTASE"/>
    <property type="match status" value="1"/>
</dbReference>
<dbReference type="GO" id="GO:0016491">
    <property type="term" value="F:oxidoreductase activity"/>
    <property type="evidence" value="ECO:0007669"/>
    <property type="project" value="UniProtKB-KW"/>
</dbReference>
<dbReference type="Proteomes" id="UP000582659">
    <property type="component" value="Unassembled WGS sequence"/>
</dbReference>
<dbReference type="EMBL" id="CAJFDI010000006">
    <property type="protein sequence ID" value="CAD5234039.1"/>
    <property type="molecule type" value="Genomic_DNA"/>
</dbReference>
<dbReference type="PANTHER" id="PTHR24320">
    <property type="entry name" value="RETINOL DEHYDROGENASE"/>
    <property type="match status" value="1"/>
</dbReference>
<dbReference type="EMBL" id="CAJFCV020000006">
    <property type="protein sequence ID" value="CAG9129595.1"/>
    <property type="molecule type" value="Genomic_DNA"/>
</dbReference>
<evidence type="ECO:0000256" key="1">
    <source>
        <dbReference type="ARBA" id="ARBA00006484"/>
    </source>
</evidence>